<dbReference type="PANTHER" id="PTHR38436:SF1">
    <property type="entry name" value="ESTER CYCLASE"/>
    <property type="match status" value="1"/>
</dbReference>
<gene>
    <name evidence="1" type="ORF">HNP82_002067</name>
</gene>
<evidence type="ECO:0000313" key="1">
    <source>
        <dbReference type="EMBL" id="MBB5264928.1"/>
    </source>
</evidence>
<dbReference type="GO" id="GO:0030638">
    <property type="term" value="P:polyketide metabolic process"/>
    <property type="evidence" value="ECO:0007669"/>
    <property type="project" value="InterPro"/>
</dbReference>
<dbReference type="RefSeq" id="WP_183774046.1">
    <property type="nucleotide sequence ID" value="NZ_CAWVEG010000126.1"/>
</dbReference>
<evidence type="ECO:0000313" key="2">
    <source>
        <dbReference type="Proteomes" id="UP000543642"/>
    </source>
</evidence>
<dbReference type="InterPro" id="IPR032710">
    <property type="entry name" value="NTF2-like_dom_sf"/>
</dbReference>
<comment type="caution">
    <text evidence="1">The sequence shown here is derived from an EMBL/GenBank/DDBJ whole genome shotgun (WGS) entry which is preliminary data.</text>
</comment>
<dbReference type="Gene3D" id="3.10.450.50">
    <property type="match status" value="1"/>
</dbReference>
<dbReference type="Proteomes" id="UP000543642">
    <property type="component" value="Unassembled WGS sequence"/>
</dbReference>
<dbReference type="InterPro" id="IPR009959">
    <property type="entry name" value="Cyclase_SnoaL-like"/>
</dbReference>
<dbReference type="AlphaFoldDB" id="A0A7W8HAS6"/>
<dbReference type="EMBL" id="JACHFW010000007">
    <property type="protein sequence ID" value="MBB5264928.1"/>
    <property type="molecule type" value="Genomic_DNA"/>
</dbReference>
<protein>
    <submittedName>
        <fullName evidence="1">Putative SnoaL-like aldol condensation-catalyzing enzyme</fullName>
    </submittedName>
</protein>
<reference evidence="1 2" key="1">
    <citation type="submission" date="2020-08" db="EMBL/GenBank/DDBJ databases">
        <title>Genomic Encyclopedia of Type Strains, Phase IV (KMG-IV): sequencing the most valuable type-strain genomes for metagenomic binning, comparative biology and taxonomic classification.</title>
        <authorList>
            <person name="Goeker M."/>
        </authorList>
    </citation>
    <scope>NUCLEOTIDE SEQUENCE [LARGE SCALE GENOMIC DNA]</scope>
    <source>
        <strain evidence="1 2">DSM 106146</strain>
    </source>
</reference>
<dbReference type="Pfam" id="PF07366">
    <property type="entry name" value="SnoaL"/>
    <property type="match status" value="1"/>
</dbReference>
<accession>A0A7W8HAS6</accession>
<sequence>MTNKEVVAAMYKEFFNDHDVNAALKYVREDYIQHNPGVTQGRAGLMEGFAKKFEVDPTFHLEIKMMIEDGDMIAVYLKNVDPEGNTKCRVVDIYRMEDGKLAEHWDVLQPC</sequence>
<keyword evidence="2" id="KW-1185">Reference proteome</keyword>
<dbReference type="PANTHER" id="PTHR38436">
    <property type="entry name" value="POLYKETIDE CYCLASE SNOAL-LIKE DOMAIN"/>
    <property type="match status" value="1"/>
</dbReference>
<organism evidence="1 2">
    <name type="scientific">Catenibacillus scindens</name>
    <dbReference type="NCBI Taxonomy" id="673271"/>
    <lineage>
        <taxon>Bacteria</taxon>
        <taxon>Bacillati</taxon>
        <taxon>Bacillota</taxon>
        <taxon>Clostridia</taxon>
        <taxon>Lachnospirales</taxon>
        <taxon>Lachnospiraceae</taxon>
        <taxon>Catenibacillus</taxon>
    </lineage>
</organism>
<dbReference type="SUPFAM" id="SSF54427">
    <property type="entry name" value="NTF2-like"/>
    <property type="match status" value="1"/>
</dbReference>
<proteinExistence type="predicted"/>
<name>A0A7W8HAS6_9FIRM</name>